<keyword evidence="17" id="KW-1185">Reference proteome</keyword>
<evidence type="ECO:0000256" key="9">
    <source>
        <dbReference type="ARBA" id="ARBA00023237"/>
    </source>
</evidence>
<name>A0ABW2IIR0_9PROT</name>
<keyword evidence="16" id="KW-0675">Receptor</keyword>
<feature type="domain" description="TonB-dependent receptor plug" evidence="15">
    <location>
        <begin position="54"/>
        <end position="146"/>
    </location>
</feature>
<dbReference type="RefSeq" id="WP_382166208.1">
    <property type="nucleotide sequence ID" value="NZ_JBHTBR010000002.1"/>
</dbReference>
<dbReference type="PROSITE" id="PS00430">
    <property type="entry name" value="TONB_DEPENDENT_REC_1"/>
    <property type="match status" value="1"/>
</dbReference>
<evidence type="ECO:0000256" key="10">
    <source>
        <dbReference type="PROSITE-ProRule" id="PRU01360"/>
    </source>
</evidence>
<accession>A0ABW2IIR0</accession>
<evidence type="ECO:0000313" key="16">
    <source>
        <dbReference type="EMBL" id="MFC7291006.1"/>
    </source>
</evidence>
<keyword evidence="4 10" id="KW-1134">Transmembrane beta strand</keyword>
<dbReference type="InterPro" id="IPR000531">
    <property type="entry name" value="Beta-barrel_TonB"/>
</dbReference>
<evidence type="ECO:0000256" key="4">
    <source>
        <dbReference type="ARBA" id="ARBA00022452"/>
    </source>
</evidence>
<evidence type="ECO:0000256" key="2">
    <source>
        <dbReference type="ARBA" id="ARBA00009810"/>
    </source>
</evidence>
<evidence type="ECO:0000256" key="1">
    <source>
        <dbReference type="ARBA" id="ARBA00004571"/>
    </source>
</evidence>
<keyword evidence="5 10" id="KW-0812">Transmembrane</keyword>
<evidence type="ECO:0000259" key="15">
    <source>
        <dbReference type="Pfam" id="PF07715"/>
    </source>
</evidence>
<dbReference type="Pfam" id="PF07715">
    <property type="entry name" value="Plug"/>
    <property type="match status" value="1"/>
</dbReference>
<dbReference type="PANTHER" id="PTHR30069:SF41">
    <property type="entry name" value="HEME_HEMOPEXIN UTILIZATION PROTEIN C"/>
    <property type="match status" value="1"/>
</dbReference>
<evidence type="ECO:0000256" key="5">
    <source>
        <dbReference type="ARBA" id="ARBA00022692"/>
    </source>
</evidence>
<dbReference type="Gene3D" id="2.40.170.20">
    <property type="entry name" value="TonB-dependent receptor, beta-barrel domain"/>
    <property type="match status" value="1"/>
</dbReference>
<evidence type="ECO:0000256" key="11">
    <source>
        <dbReference type="PROSITE-ProRule" id="PRU10143"/>
    </source>
</evidence>
<dbReference type="Proteomes" id="UP001596492">
    <property type="component" value="Unassembled WGS sequence"/>
</dbReference>
<feature type="signal peptide" evidence="13">
    <location>
        <begin position="1"/>
        <end position="25"/>
    </location>
</feature>
<comment type="caution">
    <text evidence="16">The sequence shown here is derived from an EMBL/GenBank/DDBJ whole genome shotgun (WGS) entry which is preliminary data.</text>
</comment>
<keyword evidence="9 10" id="KW-0998">Cell outer membrane</keyword>
<dbReference type="SUPFAM" id="SSF56935">
    <property type="entry name" value="Porins"/>
    <property type="match status" value="1"/>
</dbReference>
<dbReference type="InterPro" id="IPR037066">
    <property type="entry name" value="Plug_dom_sf"/>
</dbReference>
<dbReference type="PANTHER" id="PTHR30069">
    <property type="entry name" value="TONB-DEPENDENT OUTER MEMBRANE RECEPTOR"/>
    <property type="match status" value="1"/>
</dbReference>
<dbReference type="Pfam" id="PF00593">
    <property type="entry name" value="TonB_dep_Rec_b-barrel"/>
    <property type="match status" value="1"/>
</dbReference>
<proteinExistence type="inferred from homology"/>
<comment type="subcellular location">
    <subcellularLocation>
        <location evidence="1 10">Cell outer membrane</location>
        <topology evidence="1 10">Multi-pass membrane protein</topology>
    </subcellularLocation>
</comment>
<evidence type="ECO:0000259" key="14">
    <source>
        <dbReference type="Pfam" id="PF00593"/>
    </source>
</evidence>
<gene>
    <name evidence="16" type="ORF">ACFQS8_05220</name>
</gene>
<feature type="domain" description="TonB-dependent receptor-like beta-barrel" evidence="14">
    <location>
        <begin position="243"/>
        <end position="632"/>
    </location>
</feature>
<evidence type="ECO:0000256" key="6">
    <source>
        <dbReference type="ARBA" id="ARBA00022729"/>
    </source>
</evidence>
<evidence type="ECO:0000256" key="12">
    <source>
        <dbReference type="RuleBase" id="RU003357"/>
    </source>
</evidence>
<dbReference type="InterPro" id="IPR012910">
    <property type="entry name" value="Plug_dom"/>
</dbReference>
<dbReference type="CDD" id="cd01347">
    <property type="entry name" value="ligand_gated_channel"/>
    <property type="match status" value="1"/>
</dbReference>
<evidence type="ECO:0000256" key="13">
    <source>
        <dbReference type="SAM" id="SignalP"/>
    </source>
</evidence>
<keyword evidence="6 13" id="KW-0732">Signal</keyword>
<comment type="similarity">
    <text evidence="2 10 12">Belongs to the TonB-dependent receptor family.</text>
</comment>
<keyword evidence="3 10" id="KW-0813">Transport</keyword>
<evidence type="ECO:0000256" key="3">
    <source>
        <dbReference type="ARBA" id="ARBA00022448"/>
    </source>
</evidence>
<dbReference type="InterPro" id="IPR039426">
    <property type="entry name" value="TonB-dep_rcpt-like"/>
</dbReference>
<feature type="short sequence motif" description="TonB box" evidence="11">
    <location>
        <begin position="39"/>
        <end position="45"/>
    </location>
</feature>
<organism evidence="16 17">
    <name type="scientific">Hirschia litorea</name>
    <dbReference type="NCBI Taxonomy" id="1199156"/>
    <lineage>
        <taxon>Bacteria</taxon>
        <taxon>Pseudomonadati</taxon>
        <taxon>Pseudomonadota</taxon>
        <taxon>Alphaproteobacteria</taxon>
        <taxon>Hyphomonadales</taxon>
        <taxon>Hyphomonadaceae</taxon>
        <taxon>Hirschia</taxon>
    </lineage>
</organism>
<evidence type="ECO:0000256" key="8">
    <source>
        <dbReference type="ARBA" id="ARBA00023136"/>
    </source>
</evidence>
<protein>
    <submittedName>
        <fullName evidence="16">TonB-dependent receptor domain-containing protein</fullName>
    </submittedName>
</protein>
<keyword evidence="8 10" id="KW-0472">Membrane</keyword>
<evidence type="ECO:0000313" key="17">
    <source>
        <dbReference type="Proteomes" id="UP001596492"/>
    </source>
</evidence>
<evidence type="ECO:0000256" key="7">
    <source>
        <dbReference type="ARBA" id="ARBA00023077"/>
    </source>
</evidence>
<keyword evidence="7 11" id="KW-0798">TonB box</keyword>
<dbReference type="PROSITE" id="PS52016">
    <property type="entry name" value="TONB_DEPENDENT_REC_3"/>
    <property type="match status" value="1"/>
</dbReference>
<dbReference type="EMBL" id="JBHTBR010000002">
    <property type="protein sequence ID" value="MFC7291006.1"/>
    <property type="molecule type" value="Genomic_DNA"/>
</dbReference>
<dbReference type="Gene3D" id="2.170.130.10">
    <property type="entry name" value="TonB-dependent receptor, plug domain"/>
    <property type="match status" value="1"/>
</dbReference>
<sequence>MNKCQLMKATGLIGLSVMFAGQALAQDNQDAAKTDVQDTVVVWGTSVSSDSLFLGEQELAVKQADHLSDLLRTLPGVDIGGTHSLNSRINVRGMDDRNLDVYMDGALQTNYIYHHIGNILVNPDILKSVEVQPGATSVTHGGIGGVVRFETKDAKDLLATTDNQFGGRLMAGYNSNAQTSFSGAGYGQIAEKVDGLIYFNQVDRDNFEDGDGLETIGSDGTTKNYLAKLGFDIAENQRIELSYDVFEDAGDYTQRPDMGVLTNAAITGDILLPTEYSRNTLNLSYDLDLGELFRLDAVYSMNDLEFWRDETNPNLVARTPPAFKEAVADNQGVNITAYTDLKSGKVKHALTYGLQYFDQNLTYDGNLDVSDVAAESENEAQTIALFLENEISFADRFFLRPGVRYTDYQVDYIDQNSSSSYDDVTFGLGLEARVTDNLVLEGSYLELFKGPELPEIFGGSGESKVANINLKPQSGENVELGVKYTTGFGIADLAFGLRAFKTTIDDYIDDQGTIDANIGTYELEGYEASARIAIEDFSLTTTIADSDHDRSGLTQAPSSESLRETGQSIGIEADYFITSLNLSLNWNSQITTDVTTASGEDKEGYGLHNISARWDDAVGVSGLSVTAGVDNLFDEAYTSQASRTGATFHPVFGALVLNDVEPGRNVKLTLAKTF</sequence>
<reference evidence="17" key="1">
    <citation type="journal article" date="2019" name="Int. J. Syst. Evol. Microbiol.">
        <title>The Global Catalogue of Microorganisms (GCM) 10K type strain sequencing project: providing services to taxonomists for standard genome sequencing and annotation.</title>
        <authorList>
            <consortium name="The Broad Institute Genomics Platform"/>
            <consortium name="The Broad Institute Genome Sequencing Center for Infectious Disease"/>
            <person name="Wu L."/>
            <person name="Ma J."/>
        </authorList>
    </citation>
    <scope>NUCLEOTIDE SEQUENCE [LARGE SCALE GENOMIC DNA]</scope>
    <source>
        <strain evidence="17">CCUG 51308</strain>
    </source>
</reference>
<feature type="chain" id="PRO_5046400256" evidence="13">
    <location>
        <begin position="26"/>
        <end position="674"/>
    </location>
</feature>
<dbReference type="InterPro" id="IPR010916">
    <property type="entry name" value="TonB_box_CS"/>
</dbReference>
<dbReference type="InterPro" id="IPR036942">
    <property type="entry name" value="Beta-barrel_TonB_sf"/>
</dbReference>